<evidence type="ECO:0000313" key="1">
    <source>
        <dbReference type="EMBL" id="RLN38670.1"/>
    </source>
</evidence>
<comment type="caution">
    <text evidence="1">The sequence shown here is derived from an EMBL/GenBank/DDBJ whole genome shotgun (WGS) entry which is preliminary data.</text>
</comment>
<gene>
    <name evidence="1" type="ORF">C2845_PM01G33510</name>
</gene>
<sequence length="205" mass="21166">MGVSAGLRQPPVPAAAASLRGCRSVRPPPRAAFPSTRSVSRAVKVASFPSSPPVPPLLARGELPVPLGSAGVRASAINGLQRSKSNLESLFCYDKSVPEEDIGKPTGLNVEKKNVGDNPTCTSCEAKGAVLCATCAGSGLYVDSILESQGIIVKVRCLGKQDRKHFVQQLSSCSRDNACSDIQVTVGCGGTGNIMCSKCGGRGHT</sequence>
<reference evidence="2" key="1">
    <citation type="journal article" date="2019" name="Nat. Commun.">
        <title>The genome of broomcorn millet.</title>
        <authorList>
            <person name="Zou C."/>
            <person name="Miki D."/>
            <person name="Li D."/>
            <person name="Tang Q."/>
            <person name="Xiao L."/>
            <person name="Rajput S."/>
            <person name="Deng P."/>
            <person name="Jia W."/>
            <person name="Huang R."/>
            <person name="Zhang M."/>
            <person name="Sun Y."/>
            <person name="Hu J."/>
            <person name="Fu X."/>
            <person name="Schnable P.S."/>
            <person name="Li F."/>
            <person name="Zhang H."/>
            <person name="Feng B."/>
            <person name="Zhu X."/>
            <person name="Liu R."/>
            <person name="Schnable J.C."/>
            <person name="Zhu J.-K."/>
            <person name="Zhang H."/>
        </authorList>
    </citation>
    <scope>NUCLEOTIDE SEQUENCE [LARGE SCALE GENOMIC DNA]</scope>
</reference>
<dbReference type="OrthoDB" id="1861518at2759"/>
<name>A0A3L6TEM4_PANMI</name>
<dbReference type="Proteomes" id="UP000275267">
    <property type="component" value="Unassembled WGS sequence"/>
</dbReference>
<dbReference type="PANTHER" id="PTHR15852">
    <property type="entry name" value="PLASTID TRANSCRIPTIONALLY ACTIVE PROTEIN"/>
    <property type="match status" value="1"/>
</dbReference>
<dbReference type="PANTHER" id="PTHR15852:SF13">
    <property type="entry name" value="DNAJ_HSP40 CYSTEINE-RICH DOMAIN SUPERFAMILY PROTEIN"/>
    <property type="match status" value="1"/>
</dbReference>
<dbReference type="AlphaFoldDB" id="A0A3L6TEM4"/>
<dbReference type="EMBL" id="PQIB02000001">
    <property type="protein sequence ID" value="RLN38670.1"/>
    <property type="molecule type" value="Genomic_DNA"/>
</dbReference>
<evidence type="ECO:0000313" key="2">
    <source>
        <dbReference type="Proteomes" id="UP000275267"/>
    </source>
</evidence>
<organism evidence="1 2">
    <name type="scientific">Panicum miliaceum</name>
    <name type="common">Proso millet</name>
    <name type="synonym">Broomcorn millet</name>
    <dbReference type="NCBI Taxonomy" id="4540"/>
    <lineage>
        <taxon>Eukaryota</taxon>
        <taxon>Viridiplantae</taxon>
        <taxon>Streptophyta</taxon>
        <taxon>Embryophyta</taxon>
        <taxon>Tracheophyta</taxon>
        <taxon>Spermatophyta</taxon>
        <taxon>Magnoliopsida</taxon>
        <taxon>Liliopsida</taxon>
        <taxon>Poales</taxon>
        <taxon>Poaceae</taxon>
        <taxon>PACMAD clade</taxon>
        <taxon>Panicoideae</taxon>
        <taxon>Panicodae</taxon>
        <taxon>Paniceae</taxon>
        <taxon>Panicinae</taxon>
        <taxon>Panicum</taxon>
        <taxon>Panicum sect. Panicum</taxon>
    </lineage>
</organism>
<accession>A0A3L6TEM4</accession>
<proteinExistence type="predicted"/>
<dbReference type="STRING" id="4540.A0A3L6TEM4"/>
<protein>
    <submittedName>
        <fullName evidence="1">Uncharacterized protein</fullName>
    </submittedName>
</protein>
<keyword evidence="2" id="KW-1185">Reference proteome</keyword>